<reference evidence="1" key="1">
    <citation type="submission" date="2013-05" db="EMBL/GenBank/DDBJ databases">
        <authorList>
            <person name="Yim A.K.Y."/>
            <person name="Chan T.F."/>
            <person name="Ji K.M."/>
            <person name="Liu X.Y."/>
            <person name="Zhou J.W."/>
            <person name="Li R.Q."/>
            <person name="Yang K.Y."/>
            <person name="Li J."/>
            <person name="Li M."/>
            <person name="Law P.T.W."/>
            <person name="Wu Y.L."/>
            <person name="Cai Z.L."/>
            <person name="Qin H."/>
            <person name="Bao Y."/>
            <person name="Leung R.K.K."/>
            <person name="Ng P.K.S."/>
            <person name="Zou J."/>
            <person name="Zhong X.J."/>
            <person name="Ran P.X."/>
            <person name="Zhong N.S."/>
            <person name="Liu Z.G."/>
            <person name="Tsui S.K.W."/>
        </authorList>
    </citation>
    <scope>NUCLEOTIDE SEQUENCE</scope>
    <source>
        <strain evidence="1">Derf</strain>
        <tissue evidence="1">Whole organism</tissue>
    </source>
</reference>
<comment type="caution">
    <text evidence="1">The sequence shown here is derived from an EMBL/GenBank/DDBJ whole genome shotgun (WGS) entry which is preliminary data.</text>
</comment>
<accession>A0A922KY17</accession>
<name>A0A922KY17_DERFA</name>
<keyword evidence="2" id="KW-1185">Reference proteome</keyword>
<dbReference type="Proteomes" id="UP000790347">
    <property type="component" value="Unassembled WGS sequence"/>
</dbReference>
<evidence type="ECO:0000313" key="2">
    <source>
        <dbReference type="Proteomes" id="UP000790347"/>
    </source>
</evidence>
<dbReference type="AlphaFoldDB" id="A0A922KY17"/>
<protein>
    <submittedName>
        <fullName evidence="1">Uncharacterized protein</fullName>
    </submittedName>
</protein>
<organism evidence="1 2">
    <name type="scientific">Dermatophagoides farinae</name>
    <name type="common">American house dust mite</name>
    <dbReference type="NCBI Taxonomy" id="6954"/>
    <lineage>
        <taxon>Eukaryota</taxon>
        <taxon>Metazoa</taxon>
        <taxon>Ecdysozoa</taxon>
        <taxon>Arthropoda</taxon>
        <taxon>Chelicerata</taxon>
        <taxon>Arachnida</taxon>
        <taxon>Acari</taxon>
        <taxon>Acariformes</taxon>
        <taxon>Sarcoptiformes</taxon>
        <taxon>Astigmata</taxon>
        <taxon>Psoroptidia</taxon>
        <taxon>Analgoidea</taxon>
        <taxon>Pyroglyphidae</taxon>
        <taxon>Dermatophagoidinae</taxon>
        <taxon>Dermatophagoides</taxon>
    </lineage>
</organism>
<dbReference type="EMBL" id="ASGP02000007">
    <property type="protein sequence ID" value="KAH9497008.1"/>
    <property type="molecule type" value="Genomic_DNA"/>
</dbReference>
<evidence type="ECO:0000313" key="1">
    <source>
        <dbReference type="EMBL" id="KAH9497008.1"/>
    </source>
</evidence>
<reference evidence="1" key="2">
    <citation type="journal article" date="2022" name="Res Sq">
        <title>Comparative Genomics Reveals Insights into the Divergent Evolution of Astigmatic Mites and Household Pest Adaptations.</title>
        <authorList>
            <person name="Xiong Q."/>
            <person name="Wan A.T.-Y."/>
            <person name="Liu X.-Y."/>
            <person name="Fung C.S.-H."/>
            <person name="Xiao X."/>
            <person name="Malainual N."/>
            <person name="Hou J."/>
            <person name="Wang L."/>
            <person name="Wang M."/>
            <person name="Yang K."/>
            <person name="Cui Y."/>
            <person name="Leung E."/>
            <person name="Nong W."/>
            <person name="Shin S.-K."/>
            <person name="Au S."/>
            <person name="Jeong K.Y."/>
            <person name="Chew F.T."/>
            <person name="Hui J."/>
            <person name="Leung T.F."/>
            <person name="Tungtrongchitr A."/>
            <person name="Zhong N."/>
            <person name="Liu Z."/>
            <person name="Tsui S."/>
        </authorList>
    </citation>
    <scope>NUCLEOTIDE SEQUENCE</scope>
    <source>
        <strain evidence="1">Derf</strain>
        <tissue evidence="1">Whole organism</tissue>
    </source>
</reference>
<proteinExistence type="predicted"/>
<sequence>MVAIISSVGEEDEGCGYLIDVREKRNKSIWKKEQYETQIGRGEEGQLNHTRKLNITKTETCRRWVQILKLSTMATGLTYVMNAIMCD</sequence>
<gene>
    <name evidence="1" type="ORF">DERF_013026</name>
</gene>